<sequence length="89" mass="10225">MYQPSISVALFSNFVQIVLGSCLSIHHRGRSRVRKKRQSYCSPSPLPPLRRRAYLVDGQSQTRFHQRAFQHRPKSDQGKRTMGSEKGTP</sequence>
<keyword evidence="2" id="KW-0812">Transmembrane</keyword>
<gene>
    <name evidence="3" type="ORF">BDP81DRAFT_417606</name>
</gene>
<evidence type="ECO:0000256" key="2">
    <source>
        <dbReference type="SAM" id="Phobius"/>
    </source>
</evidence>
<dbReference type="Proteomes" id="UP001243989">
    <property type="component" value="Unassembled WGS sequence"/>
</dbReference>
<organism evidence="3 4">
    <name type="scientific">Colletotrichum phormii</name>
    <dbReference type="NCBI Taxonomy" id="359342"/>
    <lineage>
        <taxon>Eukaryota</taxon>
        <taxon>Fungi</taxon>
        <taxon>Dikarya</taxon>
        <taxon>Ascomycota</taxon>
        <taxon>Pezizomycotina</taxon>
        <taxon>Sordariomycetes</taxon>
        <taxon>Hypocreomycetidae</taxon>
        <taxon>Glomerellales</taxon>
        <taxon>Glomerellaceae</taxon>
        <taxon>Colletotrichum</taxon>
        <taxon>Colletotrichum acutatum species complex</taxon>
    </lineage>
</organism>
<feature type="compositionally biased region" description="Basic and acidic residues" evidence="1">
    <location>
        <begin position="73"/>
        <end position="89"/>
    </location>
</feature>
<feature type="region of interest" description="Disordered" evidence="1">
    <location>
        <begin position="64"/>
        <end position="89"/>
    </location>
</feature>
<keyword evidence="2" id="KW-0472">Membrane</keyword>
<feature type="transmembrane region" description="Helical" evidence="2">
    <location>
        <begin position="6"/>
        <end position="26"/>
    </location>
</feature>
<protein>
    <submittedName>
        <fullName evidence="3">Uncharacterized protein</fullName>
    </submittedName>
</protein>
<keyword evidence="4" id="KW-1185">Reference proteome</keyword>
<evidence type="ECO:0000313" key="4">
    <source>
        <dbReference type="Proteomes" id="UP001243989"/>
    </source>
</evidence>
<evidence type="ECO:0000313" key="3">
    <source>
        <dbReference type="EMBL" id="KAK1640884.1"/>
    </source>
</evidence>
<accession>A0AAJ0EJC3</accession>
<comment type="caution">
    <text evidence="3">The sequence shown here is derived from an EMBL/GenBank/DDBJ whole genome shotgun (WGS) entry which is preliminary data.</text>
</comment>
<reference evidence="3" key="1">
    <citation type="submission" date="2021-06" db="EMBL/GenBank/DDBJ databases">
        <title>Comparative genomics, transcriptomics and evolutionary studies reveal genomic signatures of adaptation to plant cell wall in hemibiotrophic fungi.</title>
        <authorList>
            <consortium name="DOE Joint Genome Institute"/>
            <person name="Baroncelli R."/>
            <person name="Diaz J.F."/>
            <person name="Benocci T."/>
            <person name="Peng M."/>
            <person name="Battaglia E."/>
            <person name="Haridas S."/>
            <person name="Andreopoulos W."/>
            <person name="Labutti K."/>
            <person name="Pangilinan J."/>
            <person name="Floch G.L."/>
            <person name="Makela M.R."/>
            <person name="Henrissat B."/>
            <person name="Grigoriev I.V."/>
            <person name="Crouch J.A."/>
            <person name="De Vries R.P."/>
            <person name="Sukno S.A."/>
            <person name="Thon M.R."/>
        </authorList>
    </citation>
    <scope>NUCLEOTIDE SEQUENCE</scope>
    <source>
        <strain evidence="3">CBS 102054</strain>
    </source>
</reference>
<evidence type="ECO:0000256" key="1">
    <source>
        <dbReference type="SAM" id="MobiDB-lite"/>
    </source>
</evidence>
<name>A0AAJ0EJC3_9PEZI</name>
<keyword evidence="2" id="KW-1133">Transmembrane helix</keyword>
<dbReference type="AlphaFoldDB" id="A0AAJ0EJC3"/>
<dbReference type="GeneID" id="85474503"/>
<dbReference type="RefSeq" id="XP_060449491.1">
    <property type="nucleotide sequence ID" value="XM_060589641.1"/>
</dbReference>
<proteinExistence type="predicted"/>
<dbReference type="EMBL" id="JAHMHQ010000003">
    <property type="protein sequence ID" value="KAK1640884.1"/>
    <property type="molecule type" value="Genomic_DNA"/>
</dbReference>